<comment type="caution">
    <text evidence="3">The sequence shown here is derived from an EMBL/GenBank/DDBJ whole genome shotgun (WGS) entry which is preliminary data.</text>
</comment>
<keyword evidence="1" id="KW-0732">Signal</keyword>
<dbReference type="InterPro" id="IPR027991">
    <property type="entry name" value="DUF4488"/>
</dbReference>
<protein>
    <recommendedName>
        <fullName evidence="2">DUF4488 domain-containing protein</fullName>
    </recommendedName>
</protein>
<dbReference type="Pfam" id="PF14869">
    <property type="entry name" value="DUF4488"/>
    <property type="match status" value="1"/>
</dbReference>
<organism evidence="3 4">
    <name type="scientific">Sphingobacterium kyonggiense</name>
    <dbReference type="NCBI Taxonomy" id="714075"/>
    <lineage>
        <taxon>Bacteria</taxon>
        <taxon>Pseudomonadati</taxon>
        <taxon>Bacteroidota</taxon>
        <taxon>Sphingobacteriia</taxon>
        <taxon>Sphingobacteriales</taxon>
        <taxon>Sphingobacteriaceae</taxon>
        <taxon>Sphingobacterium</taxon>
    </lineage>
</organism>
<dbReference type="Proteomes" id="UP001500101">
    <property type="component" value="Unassembled WGS sequence"/>
</dbReference>
<dbReference type="EMBL" id="BAAAZI010000004">
    <property type="protein sequence ID" value="GAA4133188.1"/>
    <property type="molecule type" value="Genomic_DNA"/>
</dbReference>
<feature type="domain" description="DUF4488" evidence="2">
    <location>
        <begin position="40"/>
        <end position="157"/>
    </location>
</feature>
<accession>A0ABP7YBR4</accession>
<gene>
    <name evidence="3" type="ORF">GCM10022216_05040</name>
</gene>
<evidence type="ECO:0000313" key="3">
    <source>
        <dbReference type="EMBL" id="GAA4133188.1"/>
    </source>
</evidence>
<dbReference type="RefSeq" id="WP_344673107.1">
    <property type="nucleotide sequence ID" value="NZ_BAAAZI010000004.1"/>
</dbReference>
<sequence>MKLRSILLLLTLSFGVTQFSYAQKKKQPVIIQASIDNPDLIGSWQYKTFITQAGESVPFNGYTLKVYGKDRSFQTITLTEKGFIMTHSGTFKSISKDRYKEIIGGGNDVLNAHLVDQNAGIQYQLSEDKNTLTVRFNVKENQPPGTFEFTEVWTRILPFNK</sequence>
<evidence type="ECO:0000256" key="1">
    <source>
        <dbReference type="SAM" id="SignalP"/>
    </source>
</evidence>
<name>A0ABP7YBR4_9SPHI</name>
<dbReference type="Gene3D" id="2.40.128.490">
    <property type="entry name" value="Uncharacterised protein PF14869, DUF4488"/>
    <property type="match status" value="1"/>
</dbReference>
<feature type="chain" id="PRO_5045747867" description="DUF4488 domain-containing protein" evidence="1">
    <location>
        <begin position="23"/>
        <end position="161"/>
    </location>
</feature>
<evidence type="ECO:0000313" key="4">
    <source>
        <dbReference type="Proteomes" id="UP001500101"/>
    </source>
</evidence>
<keyword evidence="4" id="KW-1185">Reference proteome</keyword>
<proteinExistence type="predicted"/>
<feature type="signal peptide" evidence="1">
    <location>
        <begin position="1"/>
        <end position="22"/>
    </location>
</feature>
<evidence type="ECO:0000259" key="2">
    <source>
        <dbReference type="Pfam" id="PF14869"/>
    </source>
</evidence>
<reference evidence="4" key="1">
    <citation type="journal article" date="2019" name="Int. J. Syst. Evol. Microbiol.">
        <title>The Global Catalogue of Microorganisms (GCM) 10K type strain sequencing project: providing services to taxonomists for standard genome sequencing and annotation.</title>
        <authorList>
            <consortium name="The Broad Institute Genomics Platform"/>
            <consortium name="The Broad Institute Genome Sequencing Center for Infectious Disease"/>
            <person name="Wu L."/>
            <person name="Ma J."/>
        </authorList>
    </citation>
    <scope>NUCLEOTIDE SEQUENCE [LARGE SCALE GENOMIC DNA]</scope>
    <source>
        <strain evidence="4">JCM 16704</strain>
    </source>
</reference>